<accession>A0A1S2VNQ0</accession>
<name>A0A1S2VNQ0_9BACT</name>
<dbReference type="EMBL" id="MORL01000003">
    <property type="protein sequence ID" value="OIN59796.1"/>
    <property type="molecule type" value="Genomic_DNA"/>
</dbReference>
<evidence type="ECO:0000313" key="2">
    <source>
        <dbReference type="Proteomes" id="UP000181790"/>
    </source>
</evidence>
<dbReference type="RefSeq" id="WP_071502597.1">
    <property type="nucleotide sequence ID" value="NZ_MORL01000003.1"/>
</dbReference>
<protein>
    <submittedName>
        <fullName evidence="1">Uncharacterized protein</fullName>
    </submittedName>
</protein>
<comment type="caution">
    <text evidence="1">The sequence shown here is derived from an EMBL/GenBank/DDBJ whole genome shotgun (WGS) entry which is preliminary data.</text>
</comment>
<evidence type="ECO:0000313" key="1">
    <source>
        <dbReference type="EMBL" id="OIN59796.1"/>
    </source>
</evidence>
<dbReference type="AlphaFoldDB" id="A0A1S2VNQ0"/>
<sequence length="192" mass="22486">MRNDPVIFPLPVCEHVYKYLRVRLAGEPLLATFENAPVGTWLWALAQSEKVHLYQKHGGRVKRYRKYRLDEMSRNYVVGIYEFHTSRSQLLLNIAELQIFNRIVTKFMFDDLLGDIDARDPAVTVQRAIRNIADRYDFSDDDLSEASLEQLYYRTRAGRNRQSYRRPDWDSVMRTTIVGETAPAAPIIYAHE</sequence>
<dbReference type="Proteomes" id="UP000181790">
    <property type="component" value="Unassembled WGS sequence"/>
</dbReference>
<keyword evidence="2" id="KW-1185">Reference proteome</keyword>
<proteinExistence type="predicted"/>
<gene>
    <name evidence="1" type="ORF">BLX24_08030</name>
</gene>
<dbReference type="OrthoDB" id="1440815at2"/>
<organism evidence="1 2">
    <name type="scientific">Arsenicibacter rosenii</name>
    <dbReference type="NCBI Taxonomy" id="1750698"/>
    <lineage>
        <taxon>Bacteria</taxon>
        <taxon>Pseudomonadati</taxon>
        <taxon>Bacteroidota</taxon>
        <taxon>Cytophagia</taxon>
        <taxon>Cytophagales</taxon>
        <taxon>Spirosomataceae</taxon>
        <taxon>Arsenicibacter</taxon>
    </lineage>
</organism>
<reference evidence="1 2" key="1">
    <citation type="submission" date="2016-10" db="EMBL/GenBank/DDBJ databases">
        <title>Arsenicibacter rosenii gen. nov., sp. nov., an efficient arsenic-methylating bacterium isolated from an arsenic-contaminated paddy soil.</title>
        <authorList>
            <person name="Huang K."/>
        </authorList>
    </citation>
    <scope>NUCLEOTIDE SEQUENCE [LARGE SCALE GENOMIC DNA]</scope>
    <source>
        <strain evidence="1 2">SM-1</strain>
    </source>
</reference>